<accession>A0A0F8WD76</accession>
<organism evidence="2">
    <name type="scientific">marine sediment metagenome</name>
    <dbReference type="NCBI Taxonomy" id="412755"/>
    <lineage>
        <taxon>unclassified sequences</taxon>
        <taxon>metagenomes</taxon>
        <taxon>ecological metagenomes</taxon>
    </lineage>
</organism>
<evidence type="ECO:0000313" key="2">
    <source>
        <dbReference type="EMBL" id="KKK54792.1"/>
    </source>
</evidence>
<feature type="transmembrane region" description="Helical" evidence="1">
    <location>
        <begin position="62"/>
        <end position="82"/>
    </location>
</feature>
<keyword evidence="1" id="KW-1133">Transmembrane helix</keyword>
<proteinExistence type="predicted"/>
<keyword evidence="1" id="KW-0472">Membrane</keyword>
<name>A0A0F8WD76_9ZZZZ</name>
<gene>
    <name evidence="2" type="ORF">LCGC14_3081170</name>
</gene>
<comment type="caution">
    <text evidence="2">The sequence shown here is derived from an EMBL/GenBank/DDBJ whole genome shotgun (WGS) entry which is preliminary data.</text>
</comment>
<evidence type="ECO:0000256" key="1">
    <source>
        <dbReference type="SAM" id="Phobius"/>
    </source>
</evidence>
<sequence>PFYLRLGRLRRLTALRVLRNGSALRPRLATFLANLNALVNGPLRELRPTALTPLLAARRTGAVLRLAALLLLLATRFAVLFMRFLSFLKNAIVIPRPPCRLQALYLRMLLICL</sequence>
<feature type="non-terminal residue" evidence="2">
    <location>
        <position position="1"/>
    </location>
</feature>
<dbReference type="EMBL" id="LAZR01065816">
    <property type="protein sequence ID" value="KKK54792.1"/>
    <property type="molecule type" value="Genomic_DNA"/>
</dbReference>
<protein>
    <submittedName>
        <fullName evidence="2">Uncharacterized protein</fullName>
    </submittedName>
</protein>
<dbReference type="AlphaFoldDB" id="A0A0F8WD76"/>
<keyword evidence="1" id="KW-0812">Transmembrane</keyword>
<reference evidence="2" key="1">
    <citation type="journal article" date="2015" name="Nature">
        <title>Complex archaea that bridge the gap between prokaryotes and eukaryotes.</title>
        <authorList>
            <person name="Spang A."/>
            <person name="Saw J.H."/>
            <person name="Jorgensen S.L."/>
            <person name="Zaremba-Niedzwiedzka K."/>
            <person name="Martijn J."/>
            <person name="Lind A.E."/>
            <person name="van Eijk R."/>
            <person name="Schleper C."/>
            <person name="Guy L."/>
            <person name="Ettema T.J."/>
        </authorList>
    </citation>
    <scope>NUCLEOTIDE SEQUENCE</scope>
</reference>